<gene>
    <name evidence="1" type="ORF">LACBIDRAFT_328788</name>
</gene>
<dbReference type="RefSeq" id="XP_001882800.1">
    <property type="nucleotide sequence ID" value="XM_001882765.1"/>
</dbReference>
<proteinExistence type="predicted"/>
<dbReference type="HOGENOM" id="CLU_154734_0_0_1"/>
<sequence length="137" mass="15389">MGKATDQKHKIRSALKLQNGGILVEMASDEGAVWMASKANAEAFLRELGEAAASVKLRSYNVVAYYVPLNLDPNSEKDRREIEEVNNIPEGGLMKLRWIKPPARRRTDQRFAHVIATFSDADAANRAIVNDWWLPLL</sequence>
<name>B0DFZ7_LACBS</name>
<dbReference type="OrthoDB" id="2800503at2759"/>
<dbReference type="Proteomes" id="UP000001194">
    <property type="component" value="Unassembled WGS sequence"/>
</dbReference>
<organism evidence="2">
    <name type="scientific">Laccaria bicolor (strain S238N-H82 / ATCC MYA-4686)</name>
    <name type="common">Bicoloured deceiver</name>
    <name type="synonym">Laccaria laccata var. bicolor</name>
    <dbReference type="NCBI Taxonomy" id="486041"/>
    <lineage>
        <taxon>Eukaryota</taxon>
        <taxon>Fungi</taxon>
        <taxon>Dikarya</taxon>
        <taxon>Basidiomycota</taxon>
        <taxon>Agaricomycotina</taxon>
        <taxon>Agaricomycetes</taxon>
        <taxon>Agaricomycetidae</taxon>
        <taxon>Agaricales</taxon>
        <taxon>Agaricineae</taxon>
        <taxon>Hydnangiaceae</taxon>
        <taxon>Laccaria</taxon>
    </lineage>
</organism>
<keyword evidence="2" id="KW-1185">Reference proteome</keyword>
<dbReference type="InParanoid" id="B0DFZ7"/>
<dbReference type="GeneID" id="6078380"/>
<accession>B0DFZ7</accession>
<dbReference type="EMBL" id="DS547108">
    <property type="protein sequence ID" value="EDR06428.1"/>
    <property type="molecule type" value="Genomic_DNA"/>
</dbReference>
<reference evidence="1 2" key="1">
    <citation type="journal article" date="2008" name="Nature">
        <title>The genome of Laccaria bicolor provides insights into mycorrhizal symbiosis.</title>
        <authorList>
            <person name="Martin F."/>
            <person name="Aerts A."/>
            <person name="Ahren D."/>
            <person name="Brun A."/>
            <person name="Danchin E.G.J."/>
            <person name="Duchaussoy F."/>
            <person name="Gibon J."/>
            <person name="Kohler A."/>
            <person name="Lindquist E."/>
            <person name="Pereda V."/>
            <person name="Salamov A."/>
            <person name="Shapiro H.J."/>
            <person name="Wuyts J."/>
            <person name="Blaudez D."/>
            <person name="Buee M."/>
            <person name="Brokstein P."/>
            <person name="Canbaeck B."/>
            <person name="Cohen D."/>
            <person name="Courty P.E."/>
            <person name="Coutinho P.M."/>
            <person name="Delaruelle C."/>
            <person name="Detter J.C."/>
            <person name="Deveau A."/>
            <person name="DiFazio S."/>
            <person name="Duplessis S."/>
            <person name="Fraissinet-Tachet L."/>
            <person name="Lucic E."/>
            <person name="Frey-Klett P."/>
            <person name="Fourrey C."/>
            <person name="Feussner I."/>
            <person name="Gay G."/>
            <person name="Grimwood J."/>
            <person name="Hoegger P.J."/>
            <person name="Jain P."/>
            <person name="Kilaru S."/>
            <person name="Labbe J."/>
            <person name="Lin Y.C."/>
            <person name="Legue V."/>
            <person name="Le Tacon F."/>
            <person name="Marmeisse R."/>
            <person name="Melayah D."/>
            <person name="Montanini B."/>
            <person name="Muratet M."/>
            <person name="Nehls U."/>
            <person name="Niculita-Hirzel H."/>
            <person name="Oudot-Le Secq M.P."/>
            <person name="Peter M."/>
            <person name="Quesneville H."/>
            <person name="Rajashekar B."/>
            <person name="Reich M."/>
            <person name="Rouhier N."/>
            <person name="Schmutz J."/>
            <person name="Yin T."/>
            <person name="Chalot M."/>
            <person name="Henrissat B."/>
            <person name="Kuees U."/>
            <person name="Lucas S."/>
            <person name="Van de Peer Y."/>
            <person name="Podila G.K."/>
            <person name="Polle A."/>
            <person name="Pukkila P.J."/>
            <person name="Richardson P.M."/>
            <person name="Rouze P."/>
            <person name="Sanders I.R."/>
            <person name="Stajich J.E."/>
            <person name="Tunlid A."/>
            <person name="Tuskan G."/>
            <person name="Grigoriev I.V."/>
        </authorList>
    </citation>
    <scope>NUCLEOTIDE SEQUENCE [LARGE SCALE GENOMIC DNA]</scope>
    <source>
        <strain evidence="2">S238N-H82 / ATCC MYA-4686</strain>
    </source>
</reference>
<evidence type="ECO:0000313" key="2">
    <source>
        <dbReference type="Proteomes" id="UP000001194"/>
    </source>
</evidence>
<dbReference type="AlphaFoldDB" id="B0DFZ7"/>
<dbReference type="KEGG" id="lbc:LACBIDRAFT_328788"/>
<evidence type="ECO:0000313" key="1">
    <source>
        <dbReference type="EMBL" id="EDR06428.1"/>
    </source>
</evidence>
<protein>
    <submittedName>
        <fullName evidence="1">Predicted protein</fullName>
    </submittedName>
</protein>